<dbReference type="Pfam" id="PF08681">
    <property type="entry name" value="TacA1"/>
    <property type="match status" value="1"/>
</dbReference>
<dbReference type="SUPFAM" id="SSF47598">
    <property type="entry name" value="Ribbon-helix-helix"/>
    <property type="match status" value="1"/>
</dbReference>
<dbReference type="PANTHER" id="PTHR35401:SF2">
    <property type="entry name" value="ABC-TYPE TRANSPORT SYSTEM"/>
    <property type="match status" value="1"/>
</dbReference>
<dbReference type="InterPro" id="IPR014795">
    <property type="entry name" value="TacA_1-like"/>
</dbReference>
<protein>
    <submittedName>
        <fullName evidence="3">DUF1778 domain-containing protein</fullName>
    </submittedName>
</protein>
<keyword evidence="1" id="KW-1277">Toxin-antitoxin system</keyword>
<dbReference type="GO" id="GO:0006355">
    <property type="term" value="P:regulation of DNA-templated transcription"/>
    <property type="evidence" value="ECO:0007669"/>
    <property type="project" value="InterPro"/>
</dbReference>
<reference evidence="3" key="1">
    <citation type="submission" date="2021-05" db="EMBL/GenBank/DDBJ databases">
        <authorList>
            <person name="Pietrasiak N."/>
            <person name="Ward R."/>
            <person name="Stajich J.E."/>
            <person name="Kurbessoian T."/>
        </authorList>
    </citation>
    <scope>NUCLEOTIDE SEQUENCE</scope>
    <source>
        <strain evidence="3">GSE-NOS-MK-12-04C</strain>
    </source>
</reference>
<evidence type="ECO:0000313" key="3">
    <source>
        <dbReference type="EMBL" id="MBW4670836.1"/>
    </source>
</evidence>
<organism evidence="3 4">
    <name type="scientific">Cyanomargarita calcarea GSE-NOS-MK-12-04C</name>
    <dbReference type="NCBI Taxonomy" id="2839659"/>
    <lineage>
        <taxon>Bacteria</taxon>
        <taxon>Bacillati</taxon>
        <taxon>Cyanobacteriota</taxon>
        <taxon>Cyanophyceae</taxon>
        <taxon>Nostocales</taxon>
        <taxon>Cyanomargaritaceae</taxon>
        <taxon>Cyanomargarita</taxon>
    </lineage>
</organism>
<sequence length="94" mass="10952">MSEKSSPKDYRIDLRVTEEQKEILERAASFRGISLSAYTLSHVLPIAKQDIDTYERLVLSNRDRDLFMSVMENPPELKGKLKSAIQKYREKYGK</sequence>
<comment type="similarity">
    <text evidence="2">Belongs to the TacA antitoxin family.</text>
</comment>
<evidence type="ECO:0000256" key="2">
    <source>
        <dbReference type="ARBA" id="ARBA00049988"/>
    </source>
</evidence>
<gene>
    <name evidence="3" type="ORF">KME60_26280</name>
</gene>
<name>A0A951QRQ1_9CYAN</name>
<accession>A0A951QRQ1</accession>
<dbReference type="Gene3D" id="1.20.5.780">
    <property type="entry name" value="Single helix bin"/>
    <property type="match status" value="1"/>
</dbReference>
<dbReference type="Proteomes" id="UP000729701">
    <property type="component" value="Unassembled WGS sequence"/>
</dbReference>
<dbReference type="EMBL" id="JAHHGZ010000035">
    <property type="protein sequence ID" value="MBW4670836.1"/>
    <property type="molecule type" value="Genomic_DNA"/>
</dbReference>
<evidence type="ECO:0000313" key="4">
    <source>
        <dbReference type="Proteomes" id="UP000729701"/>
    </source>
</evidence>
<comment type="caution">
    <text evidence="3">The sequence shown here is derived from an EMBL/GenBank/DDBJ whole genome shotgun (WGS) entry which is preliminary data.</text>
</comment>
<evidence type="ECO:0000256" key="1">
    <source>
        <dbReference type="ARBA" id="ARBA00022649"/>
    </source>
</evidence>
<dbReference type="AlphaFoldDB" id="A0A951QRQ1"/>
<dbReference type="PANTHER" id="PTHR35401">
    <property type="entry name" value="COPG FAMILY HELIX-TURN-HELIX PROTEIN-RELATED-RELATED"/>
    <property type="match status" value="1"/>
</dbReference>
<proteinExistence type="inferred from homology"/>
<dbReference type="InterPro" id="IPR010985">
    <property type="entry name" value="Ribbon_hlx_hlx"/>
</dbReference>
<reference evidence="3" key="2">
    <citation type="journal article" date="2022" name="Microbiol. Resour. Announc.">
        <title>Metagenome Sequencing to Explore Phylogenomics of Terrestrial Cyanobacteria.</title>
        <authorList>
            <person name="Ward R.D."/>
            <person name="Stajich J.E."/>
            <person name="Johansen J.R."/>
            <person name="Huntemann M."/>
            <person name="Clum A."/>
            <person name="Foster B."/>
            <person name="Foster B."/>
            <person name="Roux S."/>
            <person name="Palaniappan K."/>
            <person name="Varghese N."/>
            <person name="Mukherjee S."/>
            <person name="Reddy T.B.K."/>
            <person name="Daum C."/>
            <person name="Copeland A."/>
            <person name="Chen I.A."/>
            <person name="Ivanova N.N."/>
            <person name="Kyrpides N.C."/>
            <person name="Shapiro N."/>
            <person name="Eloe-Fadrosh E.A."/>
            <person name="Pietrasiak N."/>
        </authorList>
    </citation>
    <scope>NUCLEOTIDE SEQUENCE</scope>
    <source>
        <strain evidence="3">GSE-NOS-MK-12-04C</strain>
    </source>
</reference>